<gene>
    <name evidence="1" type="ORF">GCM10009544_34210</name>
</gene>
<accession>A0ABN1A742</accession>
<dbReference type="EMBL" id="BAAAHB010000035">
    <property type="protein sequence ID" value="GAA0469139.1"/>
    <property type="molecule type" value="Genomic_DNA"/>
</dbReference>
<organism evidence="1 2">
    <name type="scientific">Streptomyces stramineus</name>
    <dbReference type="NCBI Taxonomy" id="173861"/>
    <lineage>
        <taxon>Bacteria</taxon>
        <taxon>Bacillati</taxon>
        <taxon>Actinomycetota</taxon>
        <taxon>Actinomycetes</taxon>
        <taxon>Kitasatosporales</taxon>
        <taxon>Streptomycetaceae</taxon>
        <taxon>Streptomyces</taxon>
    </lineage>
</organism>
<protein>
    <submittedName>
        <fullName evidence="1">Uncharacterized protein</fullName>
    </submittedName>
</protein>
<keyword evidence="2" id="KW-1185">Reference proteome</keyword>
<dbReference type="Proteomes" id="UP001499895">
    <property type="component" value="Unassembled WGS sequence"/>
</dbReference>
<proteinExistence type="predicted"/>
<evidence type="ECO:0000313" key="2">
    <source>
        <dbReference type="Proteomes" id="UP001499895"/>
    </source>
</evidence>
<sequence length="163" mass="18509">MSEQDEYFVKAAPPYTEERPSSLWRRSGDDWAYLSLLDWEWHDVKDTTVKTPPAPDALYPVSAERAAALEGDRQAWVRYWAHYVDEEDWKDGEPPTTVVRRRRSPERLVDESFRAGGAWGPTDAVFASGDLRTSNPPYLKELSADEAEALMQELFGVTGGTEL</sequence>
<evidence type="ECO:0000313" key="1">
    <source>
        <dbReference type="EMBL" id="GAA0469139.1"/>
    </source>
</evidence>
<name>A0ABN1A742_9ACTN</name>
<comment type="caution">
    <text evidence="1">The sequence shown here is derived from an EMBL/GenBank/DDBJ whole genome shotgun (WGS) entry which is preliminary data.</text>
</comment>
<dbReference type="RefSeq" id="WP_344091344.1">
    <property type="nucleotide sequence ID" value="NZ_BAAAHB010000035.1"/>
</dbReference>
<reference evidence="1 2" key="1">
    <citation type="journal article" date="2019" name="Int. J. Syst. Evol. Microbiol.">
        <title>The Global Catalogue of Microorganisms (GCM) 10K type strain sequencing project: providing services to taxonomists for standard genome sequencing and annotation.</title>
        <authorList>
            <consortium name="The Broad Institute Genomics Platform"/>
            <consortium name="The Broad Institute Genome Sequencing Center for Infectious Disease"/>
            <person name="Wu L."/>
            <person name="Ma J."/>
        </authorList>
    </citation>
    <scope>NUCLEOTIDE SEQUENCE [LARGE SCALE GENOMIC DNA]</scope>
    <source>
        <strain evidence="1 2">JCM 10649</strain>
    </source>
</reference>